<evidence type="ECO:0000313" key="9">
    <source>
        <dbReference type="EMBL" id="TPG35003.1"/>
    </source>
</evidence>
<keyword evidence="4" id="KW-0804">Transcription</keyword>
<dbReference type="Gene3D" id="3.30.450.40">
    <property type="match status" value="1"/>
</dbReference>
<dbReference type="InterPro" id="IPR029016">
    <property type="entry name" value="GAF-like_dom_sf"/>
</dbReference>
<dbReference type="PANTHER" id="PTHR30136">
    <property type="entry name" value="HELIX-TURN-HELIX TRANSCRIPTIONAL REGULATOR, ICLR FAMILY"/>
    <property type="match status" value="1"/>
</dbReference>
<keyword evidence="10" id="KW-1185">Reference proteome</keyword>
<dbReference type="Gene3D" id="1.10.10.10">
    <property type="entry name" value="Winged helix-like DNA-binding domain superfamily/Winged helix DNA-binding domain"/>
    <property type="match status" value="1"/>
</dbReference>
<protein>
    <recommendedName>
        <fullName evidence="6">Glycerol operon regulatory protein</fullName>
    </recommendedName>
</protein>
<dbReference type="FunFam" id="1.10.10.10:FF:000056">
    <property type="entry name" value="IclR family transcriptional regulator"/>
    <property type="match status" value="1"/>
</dbReference>
<evidence type="ECO:0000256" key="4">
    <source>
        <dbReference type="ARBA" id="ARBA00023163"/>
    </source>
</evidence>
<dbReference type="GO" id="GO:0045892">
    <property type="term" value="P:negative regulation of DNA-templated transcription"/>
    <property type="evidence" value="ECO:0007669"/>
    <property type="project" value="TreeGrafter"/>
</dbReference>
<comment type="function">
    <text evidence="5">May be an activator protein for the gylABX operon.</text>
</comment>
<dbReference type="RefSeq" id="WP_140689785.1">
    <property type="nucleotide sequence ID" value="NZ_RCZG01000003.1"/>
</dbReference>
<dbReference type="PANTHER" id="PTHR30136:SF24">
    <property type="entry name" value="HTH-TYPE TRANSCRIPTIONAL REPRESSOR ALLR"/>
    <property type="match status" value="1"/>
</dbReference>
<dbReference type="GO" id="GO:0003677">
    <property type="term" value="F:DNA binding"/>
    <property type="evidence" value="ECO:0007669"/>
    <property type="project" value="UniProtKB-KW"/>
</dbReference>
<keyword evidence="3" id="KW-0238">DNA-binding</keyword>
<dbReference type="InterPro" id="IPR050707">
    <property type="entry name" value="HTH_MetabolicPath_Reg"/>
</dbReference>
<comment type="caution">
    <text evidence="9">The sequence shown here is derived from an EMBL/GenBank/DDBJ whole genome shotgun (WGS) entry which is preliminary data.</text>
</comment>
<proteinExistence type="predicted"/>
<evidence type="ECO:0000259" key="8">
    <source>
        <dbReference type="PROSITE" id="PS51078"/>
    </source>
</evidence>
<feature type="domain" description="HTH iclR-type" evidence="7">
    <location>
        <begin position="10"/>
        <end position="71"/>
    </location>
</feature>
<dbReference type="AlphaFoldDB" id="A0A502EBG4"/>
<dbReference type="InterPro" id="IPR036390">
    <property type="entry name" value="WH_DNA-bd_sf"/>
</dbReference>
<evidence type="ECO:0000256" key="2">
    <source>
        <dbReference type="ARBA" id="ARBA00023015"/>
    </source>
</evidence>
<dbReference type="GO" id="GO:0003700">
    <property type="term" value="F:DNA-binding transcription factor activity"/>
    <property type="evidence" value="ECO:0007669"/>
    <property type="project" value="TreeGrafter"/>
</dbReference>
<dbReference type="PROSITE" id="PS51078">
    <property type="entry name" value="ICLR_ED"/>
    <property type="match status" value="1"/>
</dbReference>
<feature type="domain" description="IclR-ED" evidence="8">
    <location>
        <begin position="72"/>
        <end position="252"/>
    </location>
</feature>
<accession>A0A502EBG4</accession>
<keyword evidence="1" id="KW-0319">Glycerol metabolism</keyword>
<dbReference type="SUPFAM" id="SSF55781">
    <property type="entry name" value="GAF domain-like"/>
    <property type="match status" value="1"/>
</dbReference>
<evidence type="ECO:0000259" key="7">
    <source>
        <dbReference type="PROSITE" id="PS51077"/>
    </source>
</evidence>
<dbReference type="EMBL" id="RCZG01000003">
    <property type="protein sequence ID" value="TPG35003.1"/>
    <property type="molecule type" value="Genomic_DNA"/>
</dbReference>
<evidence type="ECO:0000256" key="3">
    <source>
        <dbReference type="ARBA" id="ARBA00023125"/>
    </source>
</evidence>
<dbReference type="InterPro" id="IPR036388">
    <property type="entry name" value="WH-like_DNA-bd_sf"/>
</dbReference>
<dbReference type="Pfam" id="PF01614">
    <property type="entry name" value="IclR_C"/>
    <property type="match status" value="1"/>
</dbReference>
<gene>
    <name evidence="9" type="ORF">EAH80_09370</name>
</gene>
<dbReference type="PROSITE" id="PS51077">
    <property type="entry name" value="HTH_ICLR"/>
    <property type="match status" value="1"/>
</dbReference>
<name>A0A502EBG4_9MYCO</name>
<dbReference type="SUPFAM" id="SSF46785">
    <property type="entry name" value="Winged helix' DNA-binding domain"/>
    <property type="match status" value="1"/>
</dbReference>
<keyword evidence="2" id="KW-0805">Transcription regulation</keyword>
<dbReference type="SMART" id="SM00346">
    <property type="entry name" value="HTH_ICLR"/>
    <property type="match status" value="1"/>
</dbReference>
<evidence type="ECO:0000256" key="1">
    <source>
        <dbReference type="ARBA" id="ARBA00022798"/>
    </source>
</evidence>
<dbReference type="InterPro" id="IPR014757">
    <property type="entry name" value="Tscrpt_reg_IclR_C"/>
</dbReference>
<organism evidence="9 10">
    <name type="scientific">Mycolicibacterium hodleri</name>
    <dbReference type="NCBI Taxonomy" id="49897"/>
    <lineage>
        <taxon>Bacteria</taxon>
        <taxon>Bacillati</taxon>
        <taxon>Actinomycetota</taxon>
        <taxon>Actinomycetes</taxon>
        <taxon>Mycobacteriales</taxon>
        <taxon>Mycobacteriaceae</taxon>
        <taxon>Mycolicibacterium</taxon>
    </lineage>
</organism>
<dbReference type="InterPro" id="IPR005471">
    <property type="entry name" value="Tscrpt_reg_IclR_N"/>
</dbReference>
<evidence type="ECO:0000256" key="6">
    <source>
        <dbReference type="ARBA" id="ARBA00070406"/>
    </source>
</evidence>
<dbReference type="Proteomes" id="UP000320095">
    <property type="component" value="Unassembled WGS sequence"/>
</dbReference>
<evidence type="ECO:0000313" key="10">
    <source>
        <dbReference type="Proteomes" id="UP000320095"/>
    </source>
</evidence>
<reference evidence="9 10" key="1">
    <citation type="journal article" date="2019" name="Environ. Microbiol.">
        <title>Species interactions and distinct microbial communities in high Arctic permafrost affected cryosols are associated with the CH4 and CO2 gas fluxes.</title>
        <authorList>
            <person name="Altshuler I."/>
            <person name="Hamel J."/>
            <person name="Turney S."/>
            <person name="Magnuson E."/>
            <person name="Levesque R."/>
            <person name="Greer C."/>
            <person name="Whyte L.G."/>
        </authorList>
    </citation>
    <scope>NUCLEOTIDE SEQUENCE [LARGE SCALE GENOMIC DNA]</scope>
    <source>
        <strain evidence="9 10">S5.20</strain>
    </source>
</reference>
<evidence type="ECO:0000256" key="5">
    <source>
        <dbReference type="ARBA" id="ARBA00058938"/>
    </source>
</evidence>
<sequence length="256" mass="26854">MADDTRGSGVQSLDRALALLEHLADAGGAMRLAELEAATGLPLPTIHRLLRSLAHNGYVRQETSRRYALGPRLIRLGQSATRALGGAWAGPRLAALVAEIGETANMAVLEADSVVYVAQVPSAHSMRMFTEVGRRVAAHSTGVGKALLSQLPDEQVVDLLRRTGMPATTPRTHTDPASFLAELAEIREQGWAVDDGEQEVGVRCVAVPLPGAPTWSAISVSGPSGRITAGRVVEIAPILVRVAKGLALDLQGDASA</sequence>
<dbReference type="OrthoDB" id="8479143at2"/>
<dbReference type="Pfam" id="PF09339">
    <property type="entry name" value="HTH_IclR"/>
    <property type="match status" value="1"/>
</dbReference>
<dbReference type="GO" id="GO:0006071">
    <property type="term" value="P:glycerol metabolic process"/>
    <property type="evidence" value="ECO:0007669"/>
    <property type="project" value="UniProtKB-KW"/>
</dbReference>